<evidence type="ECO:0008006" key="10">
    <source>
        <dbReference type="Google" id="ProtNLM"/>
    </source>
</evidence>
<feature type="transmembrane region" description="Helical" evidence="7">
    <location>
        <begin position="73"/>
        <end position="92"/>
    </location>
</feature>
<evidence type="ECO:0000256" key="6">
    <source>
        <dbReference type="ARBA" id="ARBA00023136"/>
    </source>
</evidence>
<keyword evidence="5 7" id="KW-1133">Transmembrane helix</keyword>
<evidence type="ECO:0000313" key="8">
    <source>
        <dbReference type="EMBL" id="GII81638.1"/>
    </source>
</evidence>
<dbReference type="InterPro" id="IPR032808">
    <property type="entry name" value="DoxX"/>
</dbReference>
<comment type="caution">
    <text evidence="8">The sequence shown here is derived from an EMBL/GenBank/DDBJ whole genome shotgun (WGS) entry which is preliminary data.</text>
</comment>
<sequence>MNVERFGGPVLSLFRLVTGLLFLFHGISSVFGVFGGNRGSGHAIAVGVWPSWWAAAIQLVFGALVAAGLFTRISALLCSGSMAYAYFVVHQPQALLPLNNGGEAAAMFCWSFFLVAVLGPGAWALDTVLRRHRAQAVSYRPAPA</sequence>
<dbReference type="RefSeq" id="WP_203994190.1">
    <property type="nucleotide sequence ID" value="NZ_BOOU01000104.1"/>
</dbReference>
<name>A0A919R9F2_9ACTN</name>
<gene>
    <name evidence="8" type="ORF">Sru01_66200</name>
</gene>
<dbReference type="EMBL" id="BOOU01000104">
    <property type="protein sequence ID" value="GII81638.1"/>
    <property type="molecule type" value="Genomic_DNA"/>
</dbReference>
<evidence type="ECO:0000256" key="1">
    <source>
        <dbReference type="ARBA" id="ARBA00004651"/>
    </source>
</evidence>
<comment type="similarity">
    <text evidence="2">Belongs to the DoxX family.</text>
</comment>
<proteinExistence type="inferred from homology"/>
<keyword evidence="6 7" id="KW-0472">Membrane</keyword>
<keyword evidence="9" id="KW-1185">Reference proteome</keyword>
<dbReference type="Proteomes" id="UP000655287">
    <property type="component" value="Unassembled WGS sequence"/>
</dbReference>
<feature type="transmembrane region" description="Helical" evidence="7">
    <location>
        <begin position="46"/>
        <end position="66"/>
    </location>
</feature>
<keyword evidence="3" id="KW-1003">Cell membrane</keyword>
<accession>A0A919R9F2</accession>
<dbReference type="InterPro" id="IPR051907">
    <property type="entry name" value="DoxX-like_oxidoreductase"/>
</dbReference>
<evidence type="ECO:0000256" key="3">
    <source>
        <dbReference type="ARBA" id="ARBA00022475"/>
    </source>
</evidence>
<keyword evidence="4 7" id="KW-0812">Transmembrane</keyword>
<evidence type="ECO:0000256" key="4">
    <source>
        <dbReference type="ARBA" id="ARBA00022692"/>
    </source>
</evidence>
<evidence type="ECO:0000256" key="5">
    <source>
        <dbReference type="ARBA" id="ARBA00022989"/>
    </source>
</evidence>
<evidence type="ECO:0000256" key="7">
    <source>
        <dbReference type="SAM" id="Phobius"/>
    </source>
</evidence>
<comment type="subcellular location">
    <subcellularLocation>
        <location evidence="1">Cell membrane</location>
        <topology evidence="1">Multi-pass membrane protein</topology>
    </subcellularLocation>
</comment>
<evidence type="ECO:0000256" key="2">
    <source>
        <dbReference type="ARBA" id="ARBA00006679"/>
    </source>
</evidence>
<dbReference type="AlphaFoldDB" id="A0A919R9F2"/>
<dbReference type="GO" id="GO:0005886">
    <property type="term" value="C:plasma membrane"/>
    <property type="evidence" value="ECO:0007669"/>
    <property type="project" value="UniProtKB-SubCell"/>
</dbReference>
<organism evidence="8 9">
    <name type="scientific">Sphaerisporangium rufum</name>
    <dbReference type="NCBI Taxonomy" id="1381558"/>
    <lineage>
        <taxon>Bacteria</taxon>
        <taxon>Bacillati</taxon>
        <taxon>Actinomycetota</taxon>
        <taxon>Actinomycetes</taxon>
        <taxon>Streptosporangiales</taxon>
        <taxon>Streptosporangiaceae</taxon>
        <taxon>Sphaerisporangium</taxon>
    </lineage>
</organism>
<reference evidence="8" key="1">
    <citation type="submission" date="2021-01" db="EMBL/GenBank/DDBJ databases">
        <title>Whole genome shotgun sequence of Sphaerisporangium rufum NBRC 109079.</title>
        <authorList>
            <person name="Komaki H."/>
            <person name="Tamura T."/>
        </authorList>
    </citation>
    <scope>NUCLEOTIDE SEQUENCE</scope>
    <source>
        <strain evidence="8">NBRC 109079</strain>
    </source>
</reference>
<feature type="transmembrane region" description="Helical" evidence="7">
    <location>
        <begin position="104"/>
        <end position="125"/>
    </location>
</feature>
<dbReference type="Pfam" id="PF07681">
    <property type="entry name" value="DoxX"/>
    <property type="match status" value="1"/>
</dbReference>
<feature type="transmembrane region" description="Helical" evidence="7">
    <location>
        <begin position="12"/>
        <end position="34"/>
    </location>
</feature>
<protein>
    <recommendedName>
        <fullName evidence="10">DoxX family protein</fullName>
    </recommendedName>
</protein>
<evidence type="ECO:0000313" key="9">
    <source>
        <dbReference type="Proteomes" id="UP000655287"/>
    </source>
</evidence>
<dbReference type="PANTHER" id="PTHR33452">
    <property type="entry name" value="OXIDOREDUCTASE CATD-RELATED"/>
    <property type="match status" value="1"/>
</dbReference>
<dbReference type="PANTHER" id="PTHR33452:SF4">
    <property type="entry name" value="BLL4328 PROTEIN"/>
    <property type="match status" value="1"/>
</dbReference>